<evidence type="ECO:0000313" key="3">
    <source>
        <dbReference type="EMBL" id="OGY78993.1"/>
    </source>
</evidence>
<proteinExistence type="predicted"/>
<dbReference type="AlphaFoldDB" id="A0A1G2AQ22"/>
<name>A0A1G2AQ22_9BACT</name>
<keyword evidence="2" id="KW-0472">Membrane</keyword>
<feature type="region of interest" description="Disordered" evidence="1">
    <location>
        <begin position="1"/>
        <end position="21"/>
    </location>
</feature>
<protein>
    <recommendedName>
        <fullName evidence="5">DUF4012 domain-containing protein</fullName>
    </recommendedName>
</protein>
<evidence type="ECO:0000256" key="1">
    <source>
        <dbReference type="SAM" id="MobiDB-lite"/>
    </source>
</evidence>
<dbReference type="InterPro" id="IPR002052">
    <property type="entry name" value="DNA_methylase_N6_adenine_CS"/>
</dbReference>
<comment type="caution">
    <text evidence="3">The sequence shown here is derived from an EMBL/GenBank/DDBJ whole genome shotgun (WGS) entry which is preliminary data.</text>
</comment>
<dbReference type="GO" id="GO:0032259">
    <property type="term" value="P:methylation"/>
    <property type="evidence" value="ECO:0007669"/>
    <property type="project" value="InterPro"/>
</dbReference>
<accession>A0A1G2AQ22</accession>
<dbReference type="GO" id="GO:0003676">
    <property type="term" value="F:nucleic acid binding"/>
    <property type="evidence" value="ECO:0007669"/>
    <property type="project" value="InterPro"/>
</dbReference>
<evidence type="ECO:0008006" key="5">
    <source>
        <dbReference type="Google" id="ProtNLM"/>
    </source>
</evidence>
<dbReference type="Proteomes" id="UP000177165">
    <property type="component" value="Unassembled WGS sequence"/>
</dbReference>
<keyword evidence="2" id="KW-1133">Transmembrane helix</keyword>
<organism evidence="3 4">
    <name type="scientific">Candidatus Kerfeldbacteria bacterium RIFCSPHIGHO2_02_FULL_42_14</name>
    <dbReference type="NCBI Taxonomy" id="1798540"/>
    <lineage>
        <taxon>Bacteria</taxon>
        <taxon>Candidatus Kerfeldiibacteriota</taxon>
    </lineage>
</organism>
<dbReference type="InterPro" id="IPR025101">
    <property type="entry name" value="DUF4012"/>
</dbReference>
<dbReference type="EMBL" id="MHKB01000011">
    <property type="protein sequence ID" value="OGY78993.1"/>
    <property type="molecule type" value="Genomic_DNA"/>
</dbReference>
<evidence type="ECO:0000313" key="4">
    <source>
        <dbReference type="Proteomes" id="UP000177165"/>
    </source>
</evidence>
<gene>
    <name evidence="3" type="ORF">A3B74_03850</name>
</gene>
<dbReference type="Pfam" id="PF13196">
    <property type="entry name" value="DUF4012"/>
    <property type="match status" value="1"/>
</dbReference>
<keyword evidence="2" id="KW-0812">Transmembrane</keyword>
<dbReference type="PROSITE" id="PS00092">
    <property type="entry name" value="N6_MTASE"/>
    <property type="match status" value="1"/>
</dbReference>
<reference evidence="3 4" key="1">
    <citation type="journal article" date="2016" name="Nat. Commun.">
        <title>Thousands of microbial genomes shed light on interconnected biogeochemical processes in an aquifer system.</title>
        <authorList>
            <person name="Anantharaman K."/>
            <person name="Brown C.T."/>
            <person name="Hug L.A."/>
            <person name="Sharon I."/>
            <person name="Castelle C.J."/>
            <person name="Probst A.J."/>
            <person name="Thomas B.C."/>
            <person name="Singh A."/>
            <person name="Wilkins M.J."/>
            <person name="Karaoz U."/>
            <person name="Brodie E.L."/>
            <person name="Williams K.H."/>
            <person name="Hubbard S.S."/>
            <person name="Banfield J.F."/>
        </authorList>
    </citation>
    <scope>NUCLEOTIDE SEQUENCE [LARGE SCALE GENOMIC DNA]</scope>
</reference>
<feature type="transmembrane region" description="Helical" evidence="2">
    <location>
        <begin position="31"/>
        <end position="55"/>
    </location>
</feature>
<evidence type="ECO:0000256" key="2">
    <source>
        <dbReference type="SAM" id="Phobius"/>
    </source>
</evidence>
<dbReference type="GO" id="GO:0008168">
    <property type="term" value="F:methyltransferase activity"/>
    <property type="evidence" value="ECO:0007669"/>
    <property type="project" value="InterPro"/>
</dbReference>
<dbReference type="STRING" id="1798540.A3B74_03850"/>
<sequence length="658" mass="74167">MTDFLQAHSMSSDKKKHSQSHKKNRSWSRTFFLRIFFLGCFLLLFVGILVAFNYADARSVYTNALSGKQQLEEAQKFFEAQRFGDGATALVQARKDFQSAKENLDHVSELKFIPLVGRQIRAVEDILIAGIQLSSALEKIVRFGDEIFSVLEQEKDLTLDQITPEQKVAILKRMYEAPPDLQGARAEVDLAMLAMNRLPKRGLVAPVQKAAATLSQHLPLMKQIIDQAVPAIEAIPPLVGYPELKSYLFLLQNNNELRPTGGFIGTYGILKLKNGDIVSFSTDNIYNLDEPYKDTLFFDPPWQLKKYLGATQWFLRDSNWEPDFPTAAARAEELYLLEGGTENLDGVIAVTPVFLQSLLALTGPISAHGIEFTSDNFVEQLEYQVGQGFYRQGISASERKEVIGALADTILSKLMKLPKERWKDLWLTLESNLSEKHILLSLKESSLQQLVQAQGWGGEIKASDGDFLFVVDANMASLKSDPGVKRTIRYSITDDKERGLVGRVDIQYRNEGYFGWKSTRYRTYTRVYVPEGSELLESAGVMENDKLHGGNPGEVEVVNEFSKTRFGAFISIEPQQEGTLSFLYKLPQSLTQQVQTGTYTLFVQKQPGTLGHILEVNVDIGRSIREYAPLDKGEKKGNNELRFSTDLARDRLFLVQWK</sequence>